<dbReference type="Proteomes" id="UP001249851">
    <property type="component" value="Unassembled WGS sequence"/>
</dbReference>
<evidence type="ECO:0000313" key="2">
    <source>
        <dbReference type="Proteomes" id="UP001249851"/>
    </source>
</evidence>
<reference evidence="1" key="2">
    <citation type="journal article" date="2023" name="Science">
        <title>Genomic signatures of disease resistance in endangered staghorn corals.</title>
        <authorList>
            <person name="Vollmer S.V."/>
            <person name="Selwyn J.D."/>
            <person name="Despard B.A."/>
            <person name="Roesel C.L."/>
        </authorList>
    </citation>
    <scope>NUCLEOTIDE SEQUENCE</scope>
    <source>
        <strain evidence="1">K2</strain>
    </source>
</reference>
<keyword evidence="2" id="KW-1185">Reference proteome</keyword>
<feature type="non-terminal residue" evidence="1">
    <location>
        <position position="1"/>
    </location>
</feature>
<name>A0AAD9QBF4_ACRCE</name>
<evidence type="ECO:0000313" key="1">
    <source>
        <dbReference type="EMBL" id="KAK2558218.1"/>
    </source>
</evidence>
<sequence length="43" mass="4891">IFCKNPLEEAFGERESKFPCFSAGQAVEGEQEGQIIRKLFQDI</sequence>
<reference evidence="1" key="1">
    <citation type="journal article" date="2023" name="G3 (Bethesda)">
        <title>Whole genome assembly and annotation of the endangered Caribbean coral Acropora cervicornis.</title>
        <authorList>
            <person name="Selwyn J.D."/>
            <person name="Vollmer S.V."/>
        </authorList>
    </citation>
    <scope>NUCLEOTIDE SEQUENCE</scope>
    <source>
        <strain evidence="1">K2</strain>
    </source>
</reference>
<dbReference type="EMBL" id="JARQWQ010000045">
    <property type="protein sequence ID" value="KAK2558218.1"/>
    <property type="molecule type" value="Genomic_DNA"/>
</dbReference>
<accession>A0AAD9QBF4</accession>
<protein>
    <submittedName>
        <fullName evidence="1">Uncharacterized protein</fullName>
    </submittedName>
</protein>
<dbReference type="AlphaFoldDB" id="A0AAD9QBF4"/>
<gene>
    <name evidence="1" type="ORF">P5673_019338</name>
</gene>
<comment type="caution">
    <text evidence="1">The sequence shown here is derived from an EMBL/GenBank/DDBJ whole genome shotgun (WGS) entry which is preliminary data.</text>
</comment>
<proteinExistence type="predicted"/>
<organism evidence="1 2">
    <name type="scientific">Acropora cervicornis</name>
    <name type="common">Staghorn coral</name>
    <dbReference type="NCBI Taxonomy" id="6130"/>
    <lineage>
        <taxon>Eukaryota</taxon>
        <taxon>Metazoa</taxon>
        <taxon>Cnidaria</taxon>
        <taxon>Anthozoa</taxon>
        <taxon>Hexacorallia</taxon>
        <taxon>Scleractinia</taxon>
        <taxon>Astrocoeniina</taxon>
        <taxon>Acroporidae</taxon>
        <taxon>Acropora</taxon>
    </lineage>
</organism>